<sequence length="445" mass="48020">MKNTNNTQPTSSFSSPSGRSGGALTKAVRLYGKKDLRLEEFELPQVKDDEILAKVVSDSICMSSYKAATQGTDHKRVPNDAAENPIIIGHEFAGEIVEVGAQWQHKFKSGQKFSIQPAIYYEDGPVGILSAPGYSYQNIGGDATHVIIPKDVLIQDCLLAYDGPGFYPASLSEPLSCVIGAMHANYHTTPGSYIHQMEIKQGGKMAILAGVGPMGLAAINYVITREDRKPSLMVVTDIAQDRLDRAADIFPTEWAKENGIELIYLNTGDIENPVEKLKEISGGGYDDVFVFAPVAPVVEQADAILGHDGCLNFFAGPSNPEFSAKLNFYNVHYAYTHIVGTSGGNNDDMVEALDCMSKGLDPAGLITHVGGLNAVAETTLNLPNIPGGKKLIYTHKNLPLAAISDFEEMGKTNPLYAELAKLVAKTKGLWNVEAEEYLLANAPEI</sequence>
<feature type="domain" description="Alcohol dehydrogenase-like N-terminal" evidence="4">
    <location>
        <begin position="48"/>
        <end position="154"/>
    </location>
</feature>
<dbReference type="InterPro" id="IPR013149">
    <property type="entry name" value="ADH-like_C"/>
</dbReference>
<feature type="domain" description="Alcohol dehydrogenase-like C-terminal" evidence="3">
    <location>
        <begin position="253"/>
        <end position="357"/>
    </location>
</feature>
<organism evidence="5 6">
    <name type="scientific">Maribellus comscasis</name>
    <dbReference type="NCBI Taxonomy" id="2681766"/>
    <lineage>
        <taxon>Bacteria</taxon>
        <taxon>Pseudomonadati</taxon>
        <taxon>Bacteroidota</taxon>
        <taxon>Bacteroidia</taxon>
        <taxon>Marinilabiliales</taxon>
        <taxon>Prolixibacteraceae</taxon>
        <taxon>Maribellus</taxon>
    </lineage>
</organism>
<dbReference type="SUPFAM" id="SSF50129">
    <property type="entry name" value="GroES-like"/>
    <property type="match status" value="1"/>
</dbReference>
<dbReference type="SUPFAM" id="SSF51735">
    <property type="entry name" value="NAD(P)-binding Rossmann-fold domains"/>
    <property type="match status" value="1"/>
</dbReference>
<name>A0A6I6JS45_9BACT</name>
<protein>
    <submittedName>
        <fullName evidence="5">Zinc-binding dehydrogenase</fullName>
    </submittedName>
</protein>
<evidence type="ECO:0000313" key="5">
    <source>
        <dbReference type="EMBL" id="QGY45261.1"/>
    </source>
</evidence>
<dbReference type="KEGG" id="mcos:GM418_16755"/>
<evidence type="ECO:0000256" key="2">
    <source>
        <dbReference type="SAM" id="MobiDB-lite"/>
    </source>
</evidence>
<keyword evidence="6" id="KW-1185">Reference proteome</keyword>
<dbReference type="EMBL" id="CP046401">
    <property type="protein sequence ID" value="QGY45261.1"/>
    <property type="molecule type" value="Genomic_DNA"/>
</dbReference>
<dbReference type="PANTHER" id="PTHR43401:SF2">
    <property type="entry name" value="L-THREONINE 3-DEHYDROGENASE"/>
    <property type="match status" value="1"/>
</dbReference>
<dbReference type="Pfam" id="PF08240">
    <property type="entry name" value="ADH_N"/>
    <property type="match status" value="1"/>
</dbReference>
<dbReference type="Gene3D" id="3.90.180.10">
    <property type="entry name" value="Medium-chain alcohol dehydrogenases, catalytic domain"/>
    <property type="match status" value="1"/>
</dbReference>
<evidence type="ECO:0000313" key="6">
    <source>
        <dbReference type="Proteomes" id="UP000428260"/>
    </source>
</evidence>
<feature type="compositionally biased region" description="Polar residues" evidence="2">
    <location>
        <begin position="1"/>
        <end position="10"/>
    </location>
</feature>
<dbReference type="InterPro" id="IPR036291">
    <property type="entry name" value="NAD(P)-bd_dom_sf"/>
</dbReference>
<dbReference type="InterPro" id="IPR011032">
    <property type="entry name" value="GroES-like_sf"/>
</dbReference>
<reference evidence="5 6" key="1">
    <citation type="submission" date="2019-11" db="EMBL/GenBank/DDBJ databases">
        <authorList>
            <person name="Zheng R.K."/>
            <person name="Sun C.M."/>
        </authorList>
    </citation>
    <scope>NUCLEOTIDE SEQUENCE [LARGE SCALE GENOMIC DNA]</scope>
    <source>
        <strain evidence="5 6">WC007</strain>
    </source>
</reference>
<dbReference type="InterPro" id="IPR050129">
    <property type="entry name" value="Zn_alcohol_dh"/>
</dbReference>
<dbReference type="Gene3D" id="3.40.50.720">
    <property type="entry name" value="NAD(P)-binding Rossmann-like Domain"/>
    <property type="match status" value="1"/>
</dbReference>
<dbReference type="Pfam" id="PF00107">
    <property type="entry name" value="ADH_zinc_N"/>
    <property type="match status" value="1"/>
</dbReference>
<gene>
    <name evidence="5" type="ORF">GM418_16755</name>
</gene>
<accession>A0A6I6JS45</accession>
<evidence type="ECO:0000256" key="1">
    <source>
        <dbReference type="ARBA" id="ARBA00023002"/>
    </source>
</evidence>
<proteinExistence type="predicted"/>
<dbReference type="AlphaFoldDB" id="A0A6I6JS45"/>
<evidence type="ECO:0000259" key="3">
    <source>
        <dbReference type="Pfam" id="PF00107"/>
    </source>
</evidence>
<dbReference type="Proteomes" id="UP000428260">
    <property type="component" value="Chromosome"/>
</dbReference>
<dbReference type="InterPro" id="IPR013154">
    <property type="entry name" value="ADH-like_N"/>
</dbReference>
<dbReference type="CDD" id="cd08238">
    <property type="entry name" value="sorbose_phosphate_red"/>
    <property type="match status" value="1"/>
</dbReference>
<feature type="region of interest" description="Disordered" evidence="2">
    <location>
        <begin position="1"/>
        <end position="22"/>
    </location>
</feature>
<dbReference type="RefSeq" id="WP_158868352.1">
    <property type="nucleotide sequence ID" value="NZ_CP046401.1"/>
</dbReference>
<evidence type="ECO:0000259" key="4">
    <source>
        <dbReference type="Pfam" id="PF08240"/>
    </source>
</evidence>
<dbReference type="PANTHER" id="PTHR43401">
    <property type="entry name" value="L-THREONINE 3-DEHYDROGENASE"/>
    <property type="match status" value="1"/>
</dbReference>
<keyword evidence="1" id="KW-0560">Oxidoreductase</keyword>
<dbReference type="GO" id="GO:0016491">
    <property type="term" value="F:oxidoreductase activity"/>
    <property type="evidence" value="ECO:0007669"/>
    <property type="project" value="UniProtKB-KW"/>
</dbReference>